<comment type="caution">
    <text evidence="1">The sequence shown here is derived from an EMBL/GenBank/DDBJ whole genome shotgun (WGS) entry which is preliminary data.</text>
</comment>
<accession>A0ABD2CU30</accession>
<gene>
    <name evidence="1" type="ORF">V1477_003240</name>
</gene>
<dbReference type="Proteomes" id="UP001607303">
    <property type="component" value="Unassembled WGS sequence"/>
</dbReference>
<protein>
    <submittedName>
        <fullName evidence="1">Uncharacterized protein</fullName>
    </submittedName>
</protein>
<evidence type="ECO:0000313" key="1">
    <source>
        <dbReference type="EMBL" id="KAL2748597.1"/>
    </source>
</evidence>
<sequence length="112" mass="12763">MSDIIISEECVLRELRCVLFEIQGKTEPLTIKIECVLRELRCVLVEIRSKTEPLTIKIGRTFDFVVISRNPVSPLHNFILKPNKSFSLLLAGNACCENCDVHLSAYEKKLTK</sequence>
<dbReference type="AlphaFoldDB" id="A0ABD2CU30"/>
<keyword evidence="2" id="KW-1185">Reference proteome</keyword>
<name>A0ABD2CU30_VESMC</name>
<proteinExistence type="predicted"/>
<dbReference type="EMBL" id="JAYRBN010000031">
    <property type="protein sequence ID" value="KAL2748597.1"/>
    <property type="molecule type" value="Genomic_DNA"/>
</dbReference>
<organism evidence="1 2">
    <name type="scientific">Vespula maculifrons</name>
    <name type="common">Eastern yellow jacket</name>
    <name type="synonym">Wasp</name>
    <dbReference type="NCBI Taxonomy" id="7453"/>
    <lineage>
        <taxon>Eukaryota</taxon>
        <taxon>Metazoa</taxon>
        <taxon>Ecdysozoa</taxon>
        <taxon>Arthropoda</taxon>
        <taxon>Hexapoda</taxon>
        <taxon>Insecta</taxon>
        <taxon>Pterygota</taxon>
        <taxon>Neoptera</taxon>
        <taxon>Endopterygota</taxon>
        <taxon>Hymenoptera</taxon>
        <taxon>Apocrita</taxon>
        <taxon>Aculeata</taxon>
        <taxon>Vespoidea</taxon>
        <taxon>Vespidae</taxon>
        <taxon>Vespinae</taxon>
        <taxon>Vespula</taxon>
    </lineage>
</organism>
<evidence type="ECO:0000313" key="2">
    <source>
        <dbReference type="Proteomes" id="UP001607303"/>
    </source>
</evidence>
<reference evidence="1 2" key="1">
    <citation type="journal article" date="2024" name="Ann. Entomol. Soc. Am.">
        <title>Genomic analyses of the southern and eastern yellowjacket wasps (Hymenoptera: Vespidae) reveal evolutionary signatures of social life.</title>
        <authorList>
            <person name="Catto M.A."/>
            <person name="Caine P.B."/>
            <person name="Orr S.E."/>
            <person name="Hunt B.G."/>
            <person name="Goodisman M.A.D."/>
        </authorList>
    </citation>
    <scope>NUCLEOTIDE SEQUENCE [LARGE SCALE GENOMIC DNA]</scope>
    <source>
        <strain evidence="1">232</strain>
        <tissue evidence="1">Head and thorax</tissue>
    </source>
</reference>